<keyword evidence="2" id="KW-1133">Transmembrane helix</keyword>
<dbReference type="Pfam" id="PF00201">
    <property type="entry name" value="UDPGT"/>
    <property type="match status" value="1"/>
</dbReference>
<dbReference type="Proteomes" id="UP001381693">
    <property type="component" value="Unassembled WGS sequence"/>
</dbReference>
<dbReference type="AlphaFoldDB" id="A0AAN9A8R7"/>
<keyword evidence="1" id="KW-0808">Transferase</keyword>
<organism evidence="3 4">
    <name type="scientific">Halocaridina rubra</name>
    <name type="common">Hawaiian red shrimp</name>
    <dbReference type="NCBI Taxonomy" id="373956"/>
    <lineage>
        <taxon>Eukaryota</taxon>
        <taxon>Metazoa</taxon>
        <taxon>Ecdysozoa</taxon>
        <taxon>Arthropoda</taxon>
        <taxon>Crustacea</taxon>
        <taxon>Multicrustacea</taxon>
        <taxon>Malacostraca</taxon>
        <taxon>Eumalacostraca</taxon>
        <taxon>Eucarida</taxon>
        <taxon>Decapoda</taxon>
        <taxon>Pleocyemata</taxon>
        <taxon>Caridea</taxon>
        <taxon>Atyoidea</taxon>
        <taxon>Atyidae</taxon>
        <taxon>Halocaridina</taxon>
    </lineage>
</organism>
<dbReference type="InterPro" id="IPR002213">
    <property type="entry name" value="UDP_glucos_trans"/>
</dbReference>
<name>A0AAN9A8R7_HALRR</name>
<protein>
    <submittedName>
        <fullName evidence="3">Uncharacterized protein</fullName>
    </submittedName>
</protein>
<keyword evidence="2" id="KW-0472">Membrane</keyword>
<dbReference type="GO" id="GO:0008194">
    <property type="term" value="F:UDP-glycosyltransferase activity"/>
    <property type="evidence" value="ECO:0007669"/>
    <property type="project" value="InterPro"/>
</dbReference>
<reference evidence="3 4" key="1">
    <citation type="submission" date="2023-11" db="EMBL/GenBank/DDBJ databases">
        <title>Halocaridina rubra genome assembly.</title>
        <authorList>
            <person name="Smith C."/>
        </authorList>
    </citation>
    <scope>NUCLEOTIDE SEQUENCE [LARGE SCALE GENOMIC DNA]</scope>
    <source>
        <strain evidence="3">EP-1</strain>
        <tissue evidence="3">Whole</tissue>
    </source>
</reference>
<proteinExistence type="predicted"/>
<accession>A0AAN9A8R7</accession>
<feature type="transmembrane region" description="Helical" evidence="2">
    <location>
        <begin position="76"/>
        <end position="100"/>
    </location>
</feature>
<evidence type="ECO:0000256" key="2">
    <source>
        <dbReference type="SAM" id="Phobius"/>
    </source>
</evidence>
<evidence type="ECO:0000256" key="1">
    <source>
        <dbReference type="ARBA" id="ARBA00022679"/>
    </source>
</evidence>
<gene>
    <name evidence="3" type="ORF">SK128_009100</name>
</gene>
<dbReference type="EMBL" id="JAXCGZ010007672">
    <property type="protein sequence ID" value="KAK7078773.1"/>
    <property type="molecule type" value="Genomic_DNA"/>
</dbReference>
<sequence length="112" mass="13349">MHLPVCKPTTRVKQEMCITITQSFSYRETAKRFSSLWQEEEESGADKGARWVEKIHKYGRLTHLRMPGSHLSFSQYFAIDVAFFLIMVTTIPWIIVYWMCCRRKTRIKEKVQ</sequence>
<evidence type="ECO:0000313" key="4">
    <source>
        <dbReference type="Proteomes" id="UP001381693"/>
    </source>
</evidence>
<comment type="caution">
    <text evidence="3">The sequence shown here is derived from an EMBL/GenBank/DDBJ whole genome shotgun (WGS) entry which is preliminary data.</text>
</comment>
<keyword evidence="2" id="KW-0812">Transmembrane</keyword>
<keyword evidence="4" id="KW-1185">Reference proteome</keyword>
<evidence type="ECO:0000313" key="3">
    <source>
        <dbReference type="EMBL" id="KAK7078773.1"/>
    </source>
</evidence>